<dbReference type="NCBIfam" id="TIGR03098">
    <property type="entry name" value="ligase_PEP_1"/>
    <property type="match status" value="1"/>
</dbReference>
<dbReference type="InterPro" id="IPR050237">
    <property type="entry name" value="ATP-dep_AMP-bd_enzyme"/>
</dbReference>
<evidence type="ECO:0000259" key="2">
    <source>
        <dbReference type="Pfam" id="PF13193"/>
    </source>
</evidence>
<dbReference type="InterPro" id="IPR020845">
    <property type="entry name" value="AMP-binding_CS"/>
</dbReference>
<dbReference type="Gene3D" id="3.40.50.12780">
    <property type="entry name" value="N-terminal domain of ligase-like"/>
    <property type="match status" value="1"/>
</dbReference>
<dbReference type="GO" id="GO:0016877">
    <property type="term" value="F:ligase activity, forming carbon-sulfur bonds"/>
    <property type="evidence" value="ECO:0007669"/>
    <property type="project" value="UniProtKB-ARBA"/>
</dbReference>
<dbReference type="SUPFAM" id="SSF56801">
    <property type="entry name" value="Acetyl-CoA synthetase-like"/>
    <property type="match status" value="1"/>
</dbReference>
<dbReference type="AlphaFoldDB" id="A0A4R5W101"/>
<dbReference type="InterPro" id="IPR045851">
    <property type="entry name" value="AMP-bd_C_sf"/>
</dbReference>
<gene>
    <name evidence="3" type="ORF">E2I14_12040</name>
</gene>
<keyword evidence="3" id="KW-0436">Ligase</keyword>
<dbReference type="OrthoDB" id="9766486at2"/>
<protein>
    <submittedName>
        <fullName evidence="3">Acyl-CoA ligase (AMP-forming), exosortase A system-associated</fullName>
    </submittedName>
</protein>
<dbReference type="PANTHER" id="PTHR43767">
    <property type="entry name" value="LONG-CHAIN-FATTY-ACID--COA LIGASE"/>
    <property type="match status" value="1"/>
</dbReference>
<name>A0A4R5W101_9BURK</name>
<feature type="domain" description="AMP-dependent synthetase/ligase" evidence="1">
    <location>
        <begin position="10"/>
        <end position="371"/>
    </location>
</feature>
<dbReference type="InterPro" id="IPR042099">
    <property type="entry name" value="ANL_N_sf"/>
</dbReference>
<evidence type="ECO:0000259" key="1">
    <source>
        <dbReference type="Pfam" id="PF00501"/>
    </source>
</evidence>
<dbReference type="InterPro" id="IPR000873">
    <property type="entry name" value="AMP-dep_synth/lig_dom"/>
</dbReference>
<dbReference type="PANTHER" id="PTHR43767:SF10">
    <property type="entry name" value="SURFACTIN SYNTHASE SUBUNIT 1"/>
    <property type="match status" value="1"/>
</dbReference>
<keyword evidence="4" id="KW-1185">Reference proteome</keyword>
<feature type="domain" description="AMP-binding enzyme C-terminal" evidence="2">
    <location>
        <begin position="433"/>
        <end position="509"/>
    </location>
</feature>
<dbReference type="Proteomes" id="UP000294829">
    <property type="component" value="Unassembled WGS sequence"/>
</dbReference>
<reference evidence="3 4" key="1">
    <citation type="submission" date="2019-03" db="EMBL/GenBank/DDBJ databases">
        <title>Sapientia aquatica gen. nov., sp. nov., isolated from a crater lake.</title>
        <authorList>
            <person name="Felfoldi T."/>
            <person name="Szabo A."/>
            <person name="Toth E."/>
            <person name="Schumann P."/>
            <person name="Keki Z."/>
            <person name="Marialigeti K."/>
            <person name="Mathe I."/>
        </authorList>
    </citation>
    <scope>NUCLEOTIDE SEQUENCE [LARGE SCALE GENOMIC DNA]</scope>
    <source>
        <strain evidence="3 4">SA-152</strain>
    </source>
</reference>
<comment type="caution">
    <text evidence="3">The sequence shown here is derived from an EMBL/GenBank/DDBJ whole genome shotgun (WGS) entry which is preliminary data.</text>
</comment>
<evidence type="ECO:0000313" key="4">
    <source>
        <dbReference type="Proteomes" id="UP000294829"/>
    </source>
</evidence>
<dbReference type="Pfam" id="PF13193">
    <property type="entry name" value="AMP-binding_C"/>
    <property type="match status" value="1"/>
</dbReference>
<evidence type="ECO:0000313" key="3">
    <source>
        <dbReference type="EMBL" id="TDK65663.1"/>
    </source>
</evidence>
<dbReference type="InterPro" id="IPR025110">
    <property type="entry name" value="AMP-bd_C"/>
</dbReference>
<dbReference type="EMBL" id="SMYL01000005">
    <property type="protein sequence ID" value="TDK65663.1"/>
    <property type="molecule type" value="Genomic_DNA"/>
</dbReference>
<accession>A0A4R5W101</accession>
<organism evidence="3 4">
    <name type="scientific">Sapientia aquatica</name>
    <dbReference type="NCBI Taxonomy" id="1549640"/>
    <lineage>
        <taxon>Bacteria</taxon>
        <taxon>Pseudomonadati</taxon>
        <taxon>Pseudomonadota</taxon>
        <taxon>Betaproteobacteria</taxon>
        <taxon>Burkholderiales</taxon>
        <taxon>Oxalobacteraceae</taxon>
        <taxon>Sapientia</taxon>
    </lineage>
</organism>
<dbReference type="Pfam" id="PF00501">
    <property type="entry name" value="AMP-binding"/>
    <property type="match status" value="1"/>
</dbReference>
<dbReference type="PROSITE" id="PS00455">
    <property type="entry name" value="AMP_BINDING"/>
    <property type="match status" value="1"/>
</dbReference>
<sequence>MTELVHQLLSETAKRQPDAVALRFQEQSLSYAALDAQVNLLAQSLLACGVQRAERVAVYLEKRFENVVAMFGTWQAGAVMVPINPLLKQEQLSYQLNDSQAALLITSSERFAANAAALRHCASLRYVLVLGSSVEHEVEFPFTVIRWDEALSARPVLATPRAIDMDMAAILYTSGSTGKPKGVVCSHRNLVAGARSVATYLGNSAEDRVLCVLPFSFDYGLSQLTTVFLTGGTAVLLNYLLPNDVLQTVRAEKITGLAAIPPLWGQLAQLDWSGIGSMRYITNSGGVMPRPVLSALRRNLPSTSIYLMYGLTEAFRSTYLDPAQVDVRPDSIGKAIPNNEVLVLRADGTECDVDEVGELVHRGAVVSLGYWNDVAATAQRFKPLTPPVGAWRLPEMAVWSGDLVRKDSEGYLYYVGRNNDLIKISGYRISTVEIEEVLFNVPGVTELAVVGVPHPEFEQALIAVVLQNPQQTLTVDVLRKHCQRHLPAYMQPKHFVLEHSALPRNANGKINRLAIGQQFATFFQQPINANQET</sequence>
<dbReference type="Gene3D" id="3.30.300.30">
    <property type="match status" value="1"/>
</dbReference>
<proteinExistence type="predicted"/>
<dbReference type="RefSeq" id="WP_133328784.1">
    <property type="nucleotide sequence ID" value="NZ_SMYL01000005.1"/>
</dbReference>
<dbReference type="InterPro" id="IPR017529">
    <property type="entry name" value="AcylCoA_ligase_PEP_1"/>
</dbReference>